<evidence type="ECO:0000313" key="14">
    <source>
        <dbReference type="Proteomes" id="UP000219901"/>
    </source>
</evidence>
<evidence type="ECO:0000256" key="9">
    <source>
        <dbReference type="ARBA" id="ARBA00023004"/>
    </source>
</evidence>
<dbReference type="InterPro" id="IPR005122">
    <property type="entry name" value="Uracil-DNA_glycosylase-like"/>
</dbReference>
<dbReference type="SUPFAM" id="SSF52141">
    <property type="entry name" value="Uracil-DNA glycosylase-like"/>
    <property type="match status" value="1"/>
</dbReference>
<proteinExistence type="inferred from homology"/>
<evidence type="ECO:0000256" key="8">
    <source>
        <dbReference type="ARBA" id="ARBA00022801"/>
    </source>
</evidence>
<protein>
    <recommendedName>
        <fullName evidence="4">Type-4 uracil-DNA glycosylase</fullName>
        <ecNumber evidence="3">3.2.2.27</ecNumber>
    </recommendedName>
</protein>
<keyword evidence="6" id="KW-0479">Metal-binding</keyword>
<feature type="domain" description="Uracil-DNA glycosylase-like" evidence="12">
    <location>
        <begin position="27"/>
        <end position="174"/>
    </location>
</feature>
<evidence type="ECO:0000256" key="4">
    <source>
        <dbReference type="ARBA" id="ARBA00019403"/>
    </source>
</evidence>
<evidence type="ECO:0000256" key="1">
    <source>
        <dbReference type="ARBA" id="ARBA00001400"/>
    </source>
</evidence>
<dbReference type="SMART" id="SM00986">
    <property type="entry name" value="UDG"/>
    <property type="match status" value="1"/>
</dbReference>
<dbReference type="EC" id="3.2.2.27" evidence="3"/>
<evidence type="ECO:0000256" key="6">
    <source>
        <dbReference type="ARBA" id="ARBA00022723"/>
    </source>
</evidence>
<evidence type="ECO:0000256" key="5">
    <source>
        <dbReference type="ARBA" id="ARBA00022485"/>
    </source>
</evidence>
<dbReference type="Proteomes" id="UP000219901">
    <property type="component" value="Unassembled WGS sequence"/>
</dbReference>
<reference evidence="13 14" key="1">
    <citation type="journal article" date="2017" name="Front. Microbiol.">
        <title>New Insights into the Diversity of the Genus Faecalibacterium.</title>
        <authorList>
            <person name="Benevides L."/>
            <person name="Burman S."/>
            <person name="Martin R."/>
            <person name="Robert V."/>
            <person name="Thomas M."/>
            <person name="Miquel S."/>
            <person name="Chain F."/>
            <person name="Sokol H."/>
            <person name="Bermudez-Humaran L.G."/>
            <person name="Morrison M."/>
            <person name="Langella P."/>
            <person name="Azevedo V.A."/>
            <person name="Chatel J.M."/>
            <person name="Soares S."/>
        </authorList>
    </citation>
    <scope>NUCLEOTIDE SEQUENCE [LARGE SCALE GENOMIC DNA]</scope>
    <source>
        <strain evidence="13 14">CNCM I 4546</strain>
    </source>
</reference>
<dbReference type="InterPro" id="IPR036895">
    <property type="entry name" value="Uracil-DNA_glycosylase-like_sf"/>
</dbReference>
<dbReference type="Pfam" id="PF03167">
    <property type="entry name" value="UDG"/>
    <property type="match status" value="1"/>
</dbReference>
<dbReference type="EMBL" id="NMTV01000071">
    <property type="protein sequence ID" value="PDX71188.1"/>
    <property type="molecule type" value="Genomic_DNA"/>
</dbReference>
<keyword evidence="8" id="KW-0378">Hydrolase</keyword>
<keyword evidence="5" id="KW-0004">4Fe-4S</keyword>
<evidence type="ECO:0000259" key="12">
    <source>
        <dbReference type="SMART" id="SM00986"/>
    </source>
</evidence>
<dbReference type="AlphaFoldDB" id="A0A2A6ZWP4"/>
<evidence type="ECO:0000313" key="13">
    <source>
        <dbReference type="EMBL" id="PDX71188.1"/>
    </source>
</evidence>
<dbReference type="Gene3D" id="3.40.470.10">
    <property type="entry name" value="Uracil-DNA glycosylase-like domain"/>
    <property type="match status" value="1"/>
</dbReference>
<evidence type="ECO:0000256" key="3">
    <source>
        <dbReference type="ARBA" id="ARBA00012030"/>
    </source>
</evidence>
<dbReference type="NCBIfam" id="TIGR00758">
    <property type="entry name" value="UDG_fam4"/>
    <property type="match status" value="1"/>
</dbReference>
<organism evidence="13 14">
    <name type="scientific">Faecalibacterium prausnitzii</name>
    <dbReference type="NCBI Taxonomy" id="853"/>
    <lineage>
        <taxon>Bacteria</taxon>
        <taxon>Bacillati</taxon>
        <taxon>Bacillota</taxon>
        <taxon>Clostridia</taxon>
        <taxon>Eubacteriales</taxon>
        <taxon>Oscillospiraceae</taxon>
        <taxon>Faecalibacterium</taxon>
    </lineage>
</organism>
<dbReference type="CDD" id="cd10030">
    <property type="entry name" value="UDG-F4_TTUDGA_SPO1dp_like"/>
    <property type="match status" value="1"/>
</dbReference>
<evidence type="ECO:0000256" key="10">
    <source>
        <dbReference type="ARBA" id="ARBA00023014"/>
    </source>
</evidence>
<dbReference type="GO" id="GO:0004844">
    <property type="term" value="F:uracil DNA N-glycosylase activity"/>
    <property type="evidence" value="ECO:0007669"/>
    <property type="project" value="UniProtKB-EC"/>
</dbReference>
<comment type="caution">
    <text evidence="13">The sequence shown here is derived from an EMBL/GenBank/DDBJ whole genome shotgun (WGS) entry which is preliminary data.</text>
</comment>
<comment type="catalytic activity">
    <reaction evidence="1">
        <text>Hydrolyzes single-stranded DNA or mismatched double-stranded DNA and polynucleotides, releasing free uracil.</text>
        <dbReference type="EC" id="3.2.2.27"/>
    </reaction>
</comment>
<sequence>MDMDTLKAKCLACTRCELCATRTNVVFGQGVPDAEVLFVGEGPGQSEDEQGLPFVGRSGQLLDKYLFAIDLDRKKNCYIANIVKCRPPQNRDPLPAESEACMPWLREQFRLLHPKIVVCLGRVAAQRMIRQDFSVTREHGQIIEKGGILFMGTFHPAALLRQPQNKPEAFADFTVLRDTIAAVCEHTYHK</sequence>
<accession>A0A2A6ZWP4</accession>
<comment type="similarity">
    <text evidence="2">Belongs to the uracil-DNA glycosylase (UDG) superfamily. Type 4 (UDGa) family.</text>
</comment>
<dbReference type="RefSeq" id="WP_097783812.1">
    <property type="nucleotide sequence ID" value="NZ_JBLVPD010000016.1"/>
</dbReference>
<name>A0A2A6ZWP4_9FIRM</name>
<keyword evidence="9" id="KW-0408">Iron</keyword>
<dbReference type="PANTHER" id="PTHR33693:SF1">
    <property type="entry name" value="TYPE-4 URACIL-DNA GLYCOSYLASE"/>
    <property type="match status" value="1"/>
</dbReference>
<dbReference type="GO" id="GO:0051539">
    <property type="term" value="F:4 iron, 4 sulfur cluster binding"/>
    <property type="evidence" value="ECO:0007669"/>
    <property type="project" value="UniProtKB-KW"/>
</dbReference>
<dbReference type="GO" id="GO:0006281">
    <property type="term" value="P:DNA repair"/>
    <property type="evidence" value="ECO:0007669"/>
    <property type="project" value="UniProtKB-KW"/>
</dbReference>
<keyword evidence="7" id="KW-0227">DNA damage</keyword>
<evidence type="ECO:0000256" key="2">
    <source>
        <dbReference type="ARBA" id="ARBA00006521"/>
    </source>
</evidence>
<dbReference type="GO" id="GO:0046872">
    <property type="term" value="F:metal ion binding"/>
    <property type="evidence" value="ECO:0007669"/>
    <property type="project" value="UniProtKB-KW"/>
</dbReference>
<dbReference type="InterPro" id="IPR005273">
    <property type="entry name" value="Ura-DNA_glyco_family4"/>
</dbReference>
<keyword evidence="10" id="KW-0411">Iron-sulfur</keyword>
<keyword evidence="11" id="KW-0234">DNA repair</keyword>
<dbReference type="InterPro" id="IPR051536">
    <property type="entry name" value="UDG_Type-4/5"/>
</dbReference>
<gene>
    <name evidence="13" type="ORF">CGS55_13425</name>
</gene>
<evidence type="ECO:0000256" key="7">
    <source>
        <dbReference type="ARBA" id="ARBA00022763"/>
    </source>
</evidence>
<dbReference type="PANTHER" id="PTHR33693">
    <property type="entry name" value="TYPE-5 URACIL-DNA GLYCOSYLASE"/>
    <property type="match status" value="1"/>
</dbReference>
<evidence type="ECO:0000256" key="11">
    <source>
        <dbReference type="ARBA" id="ARBA00023204"/>
    </source>
</evidence>
<dbReference type="SMART" id="SM00987">
    <property type="entry name" value="UreE_C"/>
    <property type="match status" value="1"/>
</dbReference>